<protein>
    <submittedName>
        <fullName evidence="1">Uncharacterized protein</fullName>
    </submittedName>
</protein>
<gene>
    <name evidence="1" type="ORF">L0U89_09900</name>
</gene>
<name>A0ABS9BUS8_9BACT</name>
<keyword evidence="2" id="KW-1185">Reference proteome</keyword>
<sequence>MKRITDFVKLNFRSNRESQGEITFEVAKGLVMVVRQDENPKPTYALGFKAVEIGDFVLKDKFFAESQNEDTIILAIRSCVKMEHIMKRKISYFKNDFTLKE</sequence>
<accession>A0ABS9BUS8</accession>
<dbReference type="RefSeq" id="WP_234861373.1">
    <property type="nucleotide sequence ID" value="NZ_JAKEVZ010000006.1"/>
</dbReference>
<comment type="caution">
    <text evidence="1">The sequence shown here is derived from an EMBL/GenBank/DDBJ whole genome shotgun (WGS) entry which is preliminary data.</text>
</comment>
<dbReference type="Proteomes" id="UP001201449">
    <property type="component" value="Unassembled WGS sequence"/>
</dbReference>
<evidence type="ECO:0000313" key="1">
    <source>
        <dbReference type="EMBL" id="MCF1751381.1"/>
    </source>
</evidence>
<proteinExistence type="predicted"/>
<evidence type="ECO:0000313" key="2">
    <source>
        <dbReference type="Proteomes" id="UP001201449"/>
    </source>
</evidence>
<reference evidence="1 2" key="1">
    <citation type="submission" date="2022-01" db="EMBL/GenBank/DDBJ databases">
        <title>Mariniradius saccharolyticus sp. nov., isolated from sediment of a river.</title>
        <authorList>
            <person name="Liu H."/>
        </authorList>
    </citation>
    <scope>NUCLEOTIDE SEQUENCE [LARGE SCALE GENOMIC DNA]</scope>
    <source>
        <strain evidence="1 2">RY-2</strain>
    </source>
</reference>
<organism evidence="1 2">
    <name type="scientific">Mariniradius sediminis</name>
    <dbReference type="NCBI Taxonomy" id="2909237"/>
    <lineage>
        <taxon>Bacteria</taxon>
        <taxon>Pseudomonadati</taxon>
        <taxon>Bacteroidota</taxon>
        <taxon>Cytophagia</taxon>
        <taxon>Cytophagales</taxon>
        <taxon>Cyclobacteriaceae</taxon>
        <taxon>Mariniradius</taxon>
    </lineage>
</organism>
<dbReference type="EMBL" id="JAKEVZ010000006">
    <property type="protein sequence ID" value="MCF1751381.1"/>
    <property type="molecule type" value="Genomic_DNA"/>
</dbReference>